<reference evidence="7" key="2">
    <citation type="submission" date="2023-02" db="EMBL/GenBank/DDBJ databases">
        <title>'Rhodoalgimonas zhirmunskyi' gen. nov., isolated from a red alga.</title>
        <authorList>
            <person name="Nedashkovskaya O.I."/>
            <person name="Otstavnykh N.Y."/>
            <person name="Bystritskaya E.P."/>
            <person name="Balabanova L.A."/>
            <person name="Isaeva M.P."/>
        </authorList>
    </citation>
    <scope>NUCLEOTIDE SEQUENCE</scope>
    <source>
        <strain evidence="7">KCTC 52189</strain>
    </source>
</reference>
<feature type="transmembrane region" description="Helical" evidence="5">
    <location>
        <begin position="175"/>
        <end position="199"/>
    </location>
</feature>
<dbReference type="EMBL" id="JANHAX010000001">
    <property type="protein sequence ID" value="MDQ2088651.1"/>
    <property type="molecule type" value="Genomic_DNA"/>
</dbReference>
<evidence type="ECO:0000313" key="7">
    <source>
        <dbReference type="EMBL" id="MDQ2088651.1"/>
    </source>
</evidence>
<dbReference type="Proteomes" id="UP001226762">
    <property type="component" value="Unassembled WGS sequence"/>
</dbReference>
<keyword evidence="2 5" id="KW-0812">Transmembrane</keyword>
<reference evidence="7" key="1">
    <citation type="submission" date="2022-07" db="EMBL/GenBank/DDBJ databases">
        <authorList>
            <person name="Otstavnykh N."/>
            <person name="Isaeva M."/>
            <person name="Bystritskaya E."/>
        </authorList>
    </citation>
    <scope>NUCLEOTIDE SEQUENCE</scope>
    <source>
        <strain evidence="7">KCTC 52189</strain>
    </source>
</reference>
<evidence type="ECO:0000259" key="6">
    <source>
        <dbReference type="Pfam" id="PF04893"/>
    </source>
</evidence>
<feature type="domain" description="Yip1" evidence="6">
    <location>
        <begin position="12"/>
        <end position="191"/>
    </location>
</feature>
<sequence>MTVDWQALVKLTIFDPKQAAEKIMALRRNLSHAMLWSMVVLVAALMALSIWLSWQVFPPMPSPDPEVLAFQQRMARFVARPALLAVLFAGSIVLAINILHWAGRLLGGEGELHDMAAVFLWLQVLQTSAMVLILLLALVSAPLAGLIEFAISLLGLWILVAFVDRVHGFGNPLKAVGTLLLGPAMLFAIMVVVLVLLGAGAEGGMGNV</sequence>
<dbReference type="Pfam" id="PF04893">
    <property type="entry name" value="Yip1"/>
    <property type="match status" value="1"/>
</dbReference>
<comment type="caution">
    <text evidence="7">The sequence shown here is derived from an EMBL/GenBank/DDBJ whole genome shotgun (WGS) entry which is preliminary data.</text>
</comment>
<keyword evidence="8" id="KW-1185">Reference proteome</keyword>
<dbReference type="InterPro" id="IPR006977">
    <property type="entry name" value="Yip1_dom"/>
</dbReference>
<feature type="transmembrane region" description="Helical" evidence="5">
    <location>
        <begin position="115"/>
        <end position="137"/>
    </location>
</feature>
<keyword evidence="4 5" id="KW-0472">Membrane</keyword>
<evidence type="ECO:0000313" key="8">
    <source>
        <dbReference type="Proteomes" id="UP001226762"/>
    </source>
</evidence>
<evidence type="ECO:0000256" key="1">
    <source>
        <dbReference type="ARBA" id="ARBA00004141"/>
    </source>
</evidence>
<dbReference type="GO" id="GO:0016020">
    <property type="term" value="C:membrane"/>
    <property type="evidence" value="ECO:0007669"/>
    <property type="project" value="UniProtKB-SubCell"/>
</dbReference>
<feature type="transmembrane region" description="Helical" evidence="5">
    <location>
        <begin position="143"/>
        <end position="163"/>
    </location>
</feature>
<dbReference type="AlphaFoldDB" id="A0AAE3W8M6"/>
<keyword evidence="3 5" id="KW-1133">Transmembrane helix</keyword>
<feature type="transmembrane region" description="Helical" evidence="5">
    <location>
        <begin position="33"/>
        <end position="57"/>
    </location>
</feature>
<comment type="subcellular location">
    <subcellularLocation>
        <location evidence="1">Membrane</location>
        <topology evidence="1">Multi-pass membrane protein</topology>
    </subcellularLocation>
</comment>
<feature type="transmembrane region" description="Helical" evidence="5">
    <location>
        <begin position="77"/>
        <end position="103"/>
    </location>
</feature>
<evidence type="ECO:0000256" key="3">
    <source>
        <dbReference type="ARBA" id="ARBA00022989"/>
    </source>
</evidence>
<organism evidence="7 8">
    <name type="scientific">Marimonas arenosa</name>
    <dbReference type="NCBI Taxonomy" id="1795305"/>
    <lineage>
        <taxon>Bacteria</taxon>
        <taxon>Pseudomonadati</taxon>
        <taxon>Pseudomonadota</taxon>
        <taxon>Alphaproteobacteria</taxon>
        <taxon>Rhodobacterales</taxon>
        <taxon>Paracoccaceae</taxon>
        <taxon>Marimonas</taxon>
    </lineage>
</organism>
<evidence type="ECO:0000256" key="4">
    <source>
        <dbReference type="ARBA" id="ARBA00023136"/>
    </source>
</evidence>
<dbReference type="RefSeq" id="WP_306733916.1">
    <property type="nucleotide sequence ID" value="NZ_JANHAX010000001.1"/>
</dbReference>
<accession>A0AAE3W8M6</accession>
<evidence type="ECO:0000256" key="5">
    <source>
        <dbReference type="SAM" id="Phobius"/>
    </source>
</evidence>
<proteinExistence type="predicted"/>
<name>A0AAE3W8M6_9RHOB</name>
<protein>
    <submittedName>
        <fullName evidence="7">YIP1 family protein</fullName>
    </submittedName>
</protein>
<gene>
    <name evidence="7" type="ORF">NO357_01885</name>
</gene>
<evidence type="ECO:0000256" key="2">
    <source>
        <dbReference type="ARBA" id="ARBA00022692"/>
    </source>
</evidence>